<evidence type="ECO:0000313" key="2">
    <source>
        <dbReference type="EMBL" id="KKN51884.1"/>
    </source>
</evidence>
<comment type="caution">
    <text evidence="2">The sequence shown here is derived from an EMBL/GenBank/DDBJ whole genome shotgun (WGS) entry which is preliminary data.</text>
</comment>
<dbReference type="AlphaFoldDB" id="A0A0F9RAJ9"/>
<reference evidence="2" key="1">
    <citation type="journal article" date="2015" name="Nature">
        <title>Complex archaea that bridge the gap between prokaryotes and eukaryotes.</title>
        <authorList>
            <person name="Spang A."/>
            <person name="Saw J.H."/>
            <person name="Jorgensen S.L."/>
            <person name="Zaremba-Niedzwiedzka K."/>
            <person name="Martijn J."/>
            <person name="Lind A.E."/>
            <person name="van Eijk R."/>
            <person name="Schleper C."/>
            <person name="Guy L."/>
            <person name="Ettema T.J."/>
        </authorList>
    </citation>
    <scope>NUCLEOTIDE SEQUENCE</scope>
</reference>
<sequence>MSTCLFIQIRCRPGTTYLVAEEIALREIHSELYSTSGDFDLLMKLYIPKGEDVGVYINDHLLDIDGIERSLTTMTFKVF</sequence>
<dbReference type="InterPro" id="IPR019887">
    <property type="entry name" value="Tscrpt_reg_AsnC/Lrp_C"/>
</dbReference>
<dbReference type="EMBL" id="LAZR01001044">
    <property type="protein sequence ID" value="KKN51884.1"/>
    <property type="molecule type" value="Genomic_DNA"/>
</dbReference>
<gene>
    <name evidence="2" type="ORF">LCGC14_0618230</name>
</gene>
<dbReference type="Pfam" id="PF01037">
    <property type="entry name" value="AsnC_trans_reg"/>
    <property type="match status" value="1"/>
</dbReference>
<dbReference type="SUPFAM" id="SSF54909">
    <property type="entry name" value="Dimeric alpha+beta barrel"/>
    <property type="match status" value="1"/>
</dbReference>
<evidence type="ECO:0000259" key="1">
    <source>
        <dbReference type="Pfam" id="PF01037"/>
    </source>
</evidence>
<name>A0A0F9RAJ9_9ZZZZ</name>
<protein>
    <recommendedName>
        <fullName evidence="1">Transcription regulator AsnC/Lrp ligand binding domain-containing protein</fullName>
    </recommendedName>
</protein>
<dbReference type="Gene3D" id="3.30.70.920">
    <property type="match status" value="1"/>
</dbReference>
<feature type="domain" description="Transcription regulator AsnC/Lrp ligand binding" evidence="1">
    <location>
        <begin position="7"/>
        <end position="77"/>
    </location>
</feature>
<dbReference type="InterPro" id="IPR011008">
    <property type="entry name" value="Dimeric_a/b-barrel"/>
</dbReference>
<proteinExistence type="predicted"/>
<accession>A0A0F9RAJ9</accession>
<organism evidence="2">
    <name type="scientific">marine sediment metagenome</name>
    <dbReference type="NCBI Taxonomy" id="412755"/>
    <lineage>
        <taxon>unclassified sequences</taxon>
        <taxon>metagenomes</taxon>
        <taxon>ecological metagenomes</taxon>
    </lineage>
</organism>